<dbReference type="Proteomes" id="UP000571554">
    <property type="component" value="Unassembled WGS sequence"/>
</dbReference>
<reference evidence="1 2" key="1">
    <citation type="submission" date="2020-08" db="EMBL/GenBank/DDBJ databases">
        <title>Above-ground endophytic microbial communities from plants in different locations in the United States.</title>
        <authorList>
            <person name="Frank C."/>
        </authorList>
    </citation>
    <scope>NUCLEOTIDE SEQUENCE [LARGE SCALE GENOMIC DNA]</scope>
    <source>
        <strain evidence="1 2">WP4_2_2</strain>
    </source>
</reference>
<comment type="caution">
    <text evidence="1">The sequence shown here is derived from an EMBL/GenBank/DDBJ whole genome shotgun (WGS) entry which is preliminary data.</text>
</comment>
<protein>
    <submittedName>
        <fullName evidence="1">Uncharacterized protein</fullName>
    </submittedName>
</protein>
<dbReference type="AlphaFoldDB" id="A0A7W9WUF2"/>
<organism evidence="1 2">
    <name type="scientific">Paraburkholderia bannensis</name>
    <dbReference type="NCBI Taxonomy" id="765414"/>
    <lineage>
        <taxon>Bacteria</taxon>
        <taxon>Pseudomonadati</taxon>
        <taxon>Pseudomonadota</taxon>
        <taxon>Betaproteobacteria</taxon>
        <taxon>Burkholderiales</taxon>
        <taxon>Burkholderiaceae</taxon>
        <taxon>Paraburkholderia</taxon>
    </lineage>
</organism>
<proteinExistence type="predicted"/>
<evidence type="ECO:0000313" key="2">
    <source>
        <dbReference type="Proteomes" id="UP000571554"/>
    </source>
</evidence>
<accession>A0A7W9WUF2</accession>
<evidence type="ECO:0000313" key="1">
    <source>
        <dbReference type="EMBL" id="MBB6104276.1"/>
    </source>
</evidence>
<gene>
    <name evidence="1" type="ORF">F4827_004135</name>
</gene>
<sequence length="31" mass="3762">MVEEQIYKEFVASYFQPVSTPYEREADTQFE</sequence>
<dbReference type="EMBL" id="JACHBW010000012">
    <property type="protein sequence ID" value="MBB6104276.1"/>
    <property type="molecule type" value="Genomic_DNA"/>
</dbReference>
<keyword evidence="2" id="KW-1185">Reference proteome</keyword>
<name>A0A7W9WUF2_9BURK</name>